<organism evidence="3">
    <name type="scientific">marine metagenome</name>
    <dbReference type="NCBI Taxonomy" id="408172"/>
    <lineage>
        <taxon>unclassified sequences</taxon>
        <taxon>metagenomes</taxon>
        <taxon>ecological metagenomes</taxon>
    </lineage>
</organism>
<name>A0A382B3U6_9ZZZZ</name>
<sequence>KADNQWKRSQKIVRAMPGTEAGKKIALQEQINRADLAVIFAEELKISELIARLPEQSSGFQTPGQMGASKGSRNPSDASGHWASTWINEVIEHGILEVGPDGRFYPEETITRAEYAMAVQRLLVVATRDNSLEVRYFGENPSRFSDVSSSHPAYNAMALCSERGIMQSDVMTGKFNAAGHIDGADALLIIRTLQNSLRMSF</sequence>
<dbReference type="InterPro" id="IPR001119">
    <property type="entry name" value="SLH_dom"/>
</dbReference>
<feature type="non-terminal residue" evidence="3">
    <location>
        <position position="1"/>
    </location>
</feature>
<accession>A0A382B3U6</accession>
<feature type="domain" description="SLH" evidence="2">
    <location>
        <begin position="70"/>
        <end position="133"/>
    </location>
</feature>
<dbReference type="EMBL" id="UINC01028102">
    <property type="protein sequence ID" value="SVB08500.1"/>
    <property type="molecule type" value="Genomic_DNA"/>
</dbReference>
<proteinExistence type="predicted"/>
<protein>
    <recommendedName>
        <fullName evidence="2">SLH domain-containing protein</fullName>
    </recommendedName>
</protein>
<evidence type="ECO:0000259" key="2">
    <source>
        <dbReference type="PROSITE" id="PS51272"/>
    </source>
</evidence>
<dbReference type="AlphaFoldDB" id="A0A382B3U6"/>
<feature type="region of interest" description="Disordered" evidence="1">
    <location>
        <begin position="57"/>
        <end position="80"/>
    </location>
</feature>
<evidence type="ECO:0000313" key="3">
    <source>
        <dbReference type="EMBL" id="SVB08500.1"/>
    </source>
</evidence>
<dbReference type="PROSITE" id="PS51272">
    <property type="entry name" value="SLH"/>
    <property type="match status" value="1"/>
</dbReference>
<evidence type="ECO:0000256" key="1">
    <source>
        <dbReference type="SAM" id="MobiDB-lite"/>
    </source>
</evidence>
<gene>
    <name evidence="3" type="ORF">METZ01_LOCUS161354</name>
</gene>
<reference evidence="3" key="1">
    <citation type="submission" date="2018-05" db="EMBL/GenBank/DDBJ databases">
        <authorList>
            <person name="Lanie J.A."/>
            <person name="Ng W.-L."/>
            <person name="Kazmierczak K.M."/>
            <person name="Andrzejewski T.M."/>
            <person name="Davidsen T.M."/>
            <person name="Wayne K.J."/>
            <person name="Tettelin H."/>
            <person name="Glass J.I."/>
            <person name="Rusch D."/>
            <person name="Podicherti R."/>
            <person name="Tsui H.-C.T."/>
            <person name="Winkler M.E."/>
        </authorList>
    </citation>
    <scope>NUCLEOTIDE SEQUENCE</scope>
</reference>
<dbReference type="Pfam" id="PF00395">
    <property type="entry name" value="SLH"/>
    <property type="match status" value="2"/>
</dbReference>